<dbReference type="OrthoDB" id="6106414at2"/>
<dbReference type="PROSITE" id="PS51257">
    <property type="entry name" value="PROKAR_LIPOPROTEIN"/>
    <property type="match status" value="1"/>
</dbReference>
<evidence type="ECO:0000313" key="3">
    <source>
        <dbReference type="Proteomes" id="UP000092695"/>
    </source>
</evidence>
<feature type="chain" id="PRO_5008260337" evidence="1">
    <location>
        <begin position="19"/>
        <end position="62"/>
    </location>
</feature>
<dbReference type="KEGG" id="woc:BA177_17250"/>
<reference evidence="2 3" key="1">
    <citation type="submission" date="2016-06" db="EMBL/GenBank/DDBJ databases">
        <title>Complete genome sequence of a deep-branching marine Gamma Proteobacterium Woeseia oceani type strain XK5.</title>
        <authorList>
            <person name="Mu D."/>
            <person name="Du Z."/>
        </authorList>
    </citation>
    <scope>NUCLEOTIDE SEQUENCE [LARGE SCALE GENOMIC DNA]</scope>
    <source>
        <strain evidence="2 3">XK5</strain>
    </source>
</reference>
<dbReference type="RefSeq" id="WP_068618292.1">
    <property type="nucleotide sequence ID" value="NZ_CP016268.1"/>
</dbReference>
<keyword evidence="1" id="KW-0732">Signal</keyword>
<dbReference type="EMBL" id="CP016268">
    <property type="protein sequence ID" value="ANO52706.1"/>
    <property type="molecule type" value="Genomic_DNA"/>
</dbReference>
<name>A0A193LJS1_9GAMM</name>
<dbReference type="Proteomes" id="UP000092695">
    <property type="component" value="Chromosome"/>
</dbReference>
<gene>
    <name evidence="2" type="ORF">BA177_17250</name>
</gene>
<organism evidence="2 3">
    <name type="scientific">Woeseia oceani</name>
    <dbReference type="NCBI Taxonomy" id="1548547"/>
    <lineage>
        <taxon>Bacteria</taxon>
        <taxon>Pseudomonadati</taxon>
        <taxon>Pseudomonadota</taxon>
        <taxon>Gammaproteobacteria</taxon>
        <taxon>Woeseiales</taxon>
        <taxon>Woeseiaceae</taxon>
        <taxon>Woeseia</taxon>
    </lineage>
</organism>
<dbReference type="AlphaFoldDB" id="A0A193LJS1"/>
<keyword evidence="3" id="KW-1185">Reference proteome</keyword>
<evidence type="ECO:0000313" key="2">
    <source>
        <dbReference type="EMBL" id="ANO52706.1"/>
    </source>
</evidence>
<feature type="signal peptide" evidence="1">
    <location>
        <begin position="1"/>
        <end position="18"/>
    </location>
</feature>
<sequence>MKTSLTMAALLLAGILAAGCDNDGPMENAGEAIDDAATDVANATEDACEDIKEGAGAADTNC</sequence>
<protein>
    <submittedName>
        <fullName evidence="2">Uncharacterized protein</fullName>
    </submittedName>
</protein>
<accession>A0A193LJS1</accession>
<proteinExistence type="predicted"/>
<evidence type="ECO:0000256" key="1">
    <source>
        <dbReference type="SAM" id="SignalP"/>
    </source>
</evidence>